<proteinExistence type="predicted"/>
<evidence type="ECO:0000256" key="1">
    <source>
        <dbReference type="SAM" id="SignalP"/>
    </source>
</evidence>
<dbReference type="AlphaFoldDB" id="A0A165NNC4"/>
<dbReference type="Proteomes" id="UP000077266">
    <property type="component" value="Unassembled WGS sequence"/>
</dbReference>
<organism evidence="2 3">
    <name type="scientific">Exidia glandulosa HHB12029</name>
    <dbReference type="NCBI Taxonomy" id="1314781"/>
    <lineage>
        <taxon>Eukaryota</taxon>
        <taxon>Fungi</taxon>
        <taxon>Dikarya</taxon>
        <taxon>Basidiomycota</taxon>
        <taxon>Agaricomycotina</taxon>
        <taxon>Agaricomycetes</taxon>
        <taxon>Auriculariales</taxon>
        <taxon>Exidiaceae</taxon>
        <taxon>Exidia</taxon>
    </lineage>
</organism>
<reference evidence="2 3" key="1">
    <citation type="journal article" date="2016" name="Mol. Biol. Evol.">
        <title>Comparative Genomics of Early-Diverging Mushroom-Forming Fungi Provides Insights into the Origins of Lignocellulose Decay Capabilities.</title>
        <authorList>
            <person name="Nagy L.G."/>
            <person name="Riley R."/>
            <person name="Tritt A."/>
            <person name="Adam C."/>
            <person name="Daum C."/>
            <person name="Floudas D."/>
            <person name="Sun H."/>
            <person name="Yadav J.S."/>
            <person name="Pangilinan J."/>
            <person name="Larsson K.H."/>
            <person name="Matsuura K."/>
            <person name="Barry K."/>
            <person name="Labutti K."/>
            <person name="Kuo R."/>
            <person name="Ohm R.A."/>
            <person name="Bhattacharya S.S."/>
            <person name="Shirouzu T."/>
            <person name="Yoshinaga Y."/>
            <person name="Martin F.M."/>
            <person name="Grigoriev I.V."/>
            <person name="Hibbett D.S."/>
        </authorList>
    </citation>
    <scope>NUCLEOTIDE SEQUENCE [LARGE SCALE GENOMIC DNA]</scope>
    <source>
        <strain evidence="2 3">HHB12029</strain>
    </source>
</reference>
<evidence type="ECO:0000313" key="2">
    <source>
        <dbReference type="EMBL" id="KZW00986.1"/>
    </source>
</evidence>
<accession>A0A165NNC4</accession>
<dbReference type="InParanoid" id="A0A165NNC4"/>
<evidence type="ECO:0000313" key="3">
    <source>
        <dbReference type="Proteomes" id="UP000077266"/>
    </source>
</evidence>
<name>A0A165NNC4_EXIGL</name>
<feature type="signal peptide" evidence="1">
    <location>
        <begin position="1"/>
        <end position="19"/>
    </location>
</feature>
<feature type="chain" id="PRO_5007863298" evidence="1">
    <location>
        <begin position="20"/>
        <end position="62"/>
    </location>
</feature>
<keyword evidence="1" id="KW-0732">Signal</keyword>
<protein>
    <submittedName>
        <fullName evidence="2">Uncharacterized protein</fullName>
    </submittedName>
</protein>
<dbReference type="EMBL" id="KV425897">
    <property type="protein sequence ID" value="KZW00986.1"/>
    <property type="molecule type" value="Genomic_DNA"/>
</dbReference>
<sequence>MQFINIIALTAIFTFGAVAVPLRTNQLAEYKRFKVGGASAIGIACFKRDEKGQDNSEVEQQC</sequence>
<keyword evidence="3" id="KW-1185">Reference proteome</keyword>
<gene>
    <name evidence="2" type="ORF">EXIGLDRAFT_761269</name>
</gene>